<sequence>MVNSWLIRKNLANQNFTCIQIVNDANAQRVPHLFFYESYKCNARSRLLRNSIEFLVRLADFEQMLVHGAGVAVGNNETCTFVLLGEIAPKIQYEGYLRREEVNKAITAMKDEGLSLKRLGGAPPNRSTERFMCSGRNGRTVFASSGGMAAVSASIRKPSRSRAFAGRAYRPPGYVWTIRN</sequence>
<comment type="caution">
    <text evidence="1">The sequence shown here is derived from an EMBL/GenBank/DDBJ whole genome shotgun (WGS) entry which is preliminary data.</text>
</comment>
<keyword evidence="2" id="KW-1185">Reference proteome</keyword>
<name>A0ABY1AX06_9HYPH</name>
<dbReference type="EMBL" id="FOCV01000053">
    <property type="protein sequence ID" value="SEP22403.1"/>
    <property type="molecule type" value="Genomic_DNA"/>
</dbReference>
<gene>
    <name evidence="1" type="ORF">SAMN05216228_105315</name>
</gene>
<evidence type="ECO:0000313" key="1">
    <source>
        <dbReference type="EMBL" id="SEP22403.1"/>
    </source>
</evidence>
<reference evidence="1 2" key="1">
    <citation type="submission" date="2016-10" db="EMBL/GenBank/DDBJ databases">
        <authorList>
            <person name="Varghese N."/>
            <person name="Submissions S."/>
        </authorList>
    </citation>
    <scope>NUCLEOTIDE SEQUENCE [LARGE SCALE GENOMIC DNA]</scope>
    <source>
        <strain evidence="1 2">CGMCC 1.7071</strain>
    </source>
</reference>
<organism evidence="1 2">
    <name type="scientific">Rhizobium tibeticum</name>
    <dbReference type="NCBI Taxonomy" id="501024"/>
    <lineage>
        <taxon>Bacteria</taxon>
        <taxon>Pseudomonadati</taxon>
        <taxon>Pseudomonadota</taxon>
        <taxon>Alphaproteobacteria</taxon>
        <taxon>Hyphomicrobiales</taxon>
        <taxon>Rhizobiaceae</taxon>
        <taxon>Rhizobium/Agrobacterium group</taxon>
        <taxon>Rhizobium</taxon>
    </lineage>
</organism>
<protein>
    <submittedName>
        <fullName evidence="1">Uncharacterized protein</fullName>
    </submittedName>
</protein>
<proteinExistence type="predicted"/>
<accession>A0ABY1AX06</accession>
<dbReference type="Proteomes" id="UP000198939">
    <property type="component" value="Unassembled WGS sequence"/>
</dbReference>
<evidence type="ECO:0000313" key="2">
    <source>
        <dbReference type="Proteomes" id="UP000198939"/>
    </source>
</evidence>